<organism evidence="1 2">
    <name type="scientific">Chryseobacterium culicis</name>
    <dbReference type="NCBI Taxonomy" id="680127"/>
    <lineage>
        <taxon>Bacteria</taxon>
        <taxon>Pseudomonadati</taxon>
        <taxon>Bacteroidota</taxon>
        <taxon>Flavobacteriia</taxon>
        <taxon>Flavobacteriales</taxon>
        <taxon>Weeksellaceae</taxon>
        <taxon>Chryseobacterium group</taxon>
        <taxon>Chryseobacterium</taxon>
    </lineage>
</organism>
<dbReference type="AlphaFoldDB" id="A0A1H6HGS5"/>
<gene>
    <name evidence="1" type="ORF">SAMN05421593_2313</name>
</gene>
<dbReference type="Pfam" id="PF09697">
    <property type="entry name" value="Porph_ging"/>
    <property type="match status" value="1"/>
</dbReference>
<evidence type="ECO:0000313" key="2">
    <source>
        <dbReference type="Proteomes" id="UP000198561"/>
    </source>
</evidence>
<proteinExistence type="predicted"/>
<evidence type="ECO:0000313" key="1">
    <source>
        <dbReference type="EMBL" id="SEH33455.1"/>
    </source>
</evidence>
<protein>
    <submittedName>
        <fullName evidence="1">GLPGLI family protein</fullName>
    </submittedName>
</protein>
<dbReference type="EMBL" id="FNWQ01000002">
    <property type="protein sequence ID" value="SEH33455.1"/>
    <property type="molecule type" value="Genomic_DNA"/>
</dbReference>
<dbReference type="STRING" id="680127.SAMN05421593_2313"/>
<dbReference type="OrthoDB" id="1440774at2"/>
<dbReference type="InterPro" id="IPR005901">
    <property type="entry name" value="GLPGLI"/>
</dbReference>
<dbReference type="NCBIfam" id="TIGR01200">
    <property type="entry name" value="GLPGLI"/>
    <property type="match status" value="1"/>
</dbReference>
<dbReference type="RefSeq" id="WP_089692380.1">
    <property type="nucleotide sequence ID" value="NZ_FNWQ01000002.1"/>
</dbReference>
<accession>A0A1H6HGS5</accession>
<name>A0A1H6HGS5_CHRCI</name>
<reference evidence="1 2" key="1">
    <citation type="submission" date="2016-10" db="EMBL/GenBank/DDBJ databases">
        <authorList>
            <person name="de Groot N.N."/>
        </authorList>
    </citation>
    <scope>NUCLEOTIDE SEQUENCE [LARGE SCALE GENOMIC DNA]</scope>
    <source>
        <strain evidence="1 2">DSM 23031</strain>
    </source>
</reference>
<dbReference type="Proteomes" id="UP000198561">
    <property type="component" value="Unassembled WGS sequence"/>
</dbReference>
<sequence>MKKVIILFSLMMAALSNGQNQRFIYDYKFITDSTARDKQESETMYLEVTSKGSKFYSKDYFESDSTMQAIVAKDTQSLNINLGNFKFKGRIRYNIEKMYPDYSTNFFTTLGSDEYQVQENRKQSWKILPEKEKIGEFNAQKAVCDFAGRQWTAWFTTDLPIQDGPYKFYGLPGLIVKVEDHTRSHVFELKASKKLPAAYEWKSTKDKERYHPLITISEAKFKKAFNDYRLDPMKGQKQMLAQGTIIEMRDSSGKVLDPVKASRDQETKAKANIKRQNNILEIDLLK</sequence>